<name>A0ABQ2GQI1_9PSED</name>
<keyword evidence="2" id="KW-1185">Reference proteome</keyword>
<gene>
    <name evidence="1" type="ORF">GCM10009425_19260</name>
</gene>
<proteinExistence type="predicted"/>
<protein>
    <submittedName>
        <fullName evidence="1">Uncharacterized protein</fullName>
    </submittedName>
</protein>
<reference evidence="2" key="1">
    <citation type="journal article" date="2019" name="Int. J. Syst. Evol. Microbiol.">
        <title>The Global Catalogue of Microorganisms (GCM) 10K type strain sequencing project: providing services to taxonomists for standard genome sequencing and annotation.</title>
        <authorList>
            <consortium name="The Broad Institute Genomics Platform"/>
            <consortium name="The Broad Institute Genome Sequencing Center for Infectious Disease"/>
            <person name="Wu L."/>
            <person name="Ma J."/>
        </authorList>
    </citation>
    <scope>NUCLEOTIDE SEQUENCE [LARGE SCALE GENOMIC DNA]</scope>
    <source>
        <strain evidence="2">JCM 13501</strain>
    </source>
</reference>
<sequence>MVIRTQAVMVETHDGQSSAVQAAQHTHPVTERKFQTAFTPLPTPEQASAPQHSKNNISRAFFFVYRTAVSVIFLK</sequence>
<accession>A0ABQ2GQI1</accession>
<comment type="caution">
    <text evidence="1">The sequence shown here is derived from an EMBL/GenBank/DDBJ whole genome shotgun (WGS) entry which is preliminary data.</text>
</comment>
<evidence type="ECO:0000313" key="2">
    <source>
        <dbReference type="Proteomes" id="UP000616499"/>
    </source>
</evidence>
<organism evidence="1 2">
    <name type="scientific">Pseudomonas asuensis</name>
    <dbReference type="NCBI Taxonomy" id="1825787"/>
    <lineage>
        <taxon>Bacteria</taxon>
        <taxon>Pseudomonadati</taxon>
        <taxon>Pseudomonadota</taxon>
        <taxon>Gammaproteobacteria</taxon>
        <taxon>Pseudomonadales</taxon>
        <taxon>Pseudomonadaceae</taxon>
        <taxon>Pseudomonas</taxon>
    </lineage>
</organism>
<dbReference type="Proteomes" id="UP000616499">
    <property type="component" value="Unassembled WGS sequence"/>
</dbReference>
<dbReference type="EMBL" id="BMNW01000004">
    <property type="protein sequence ID" value="GGM08169.1"/>
    <property type="molecule type" value="Genomic_DNA"/>
</dbReference>
<evidence type="ECO:0000313" key="1">
    <source>
        <dbReference type="EMBL" id="GGM08169.1"/>
    </source>
</evidence>